<dbReference type="eggNOG" id="COG0702">
    <property type="taxonomic scope" value="Bacteria"/>
</dbReference>
<dbReference type="STRING" id="1198114.AciX9_2062"/>
<dbReference type="Proteomes" id="UP000000343">
    <property type="component" value="Chromosome"/>
</dbReference>
<protein>
    <recommendedName>
        <fullName evidence="1">NAD(P)-binding domain-containing protein</fullName>
    </recommendedName>
</protein>
<dbReference type="PaxDb" id="1198114-AciX9_2062"/>
<dbReference type="RefSeq" id="WP_013580424.1">
    <property type="nucleotide sequence ID" value="NC_015064.1"/>
</dbReference>
<dbReference type="Pfam" id="PF13460">
    <property type="entry name" value="NAD_binding_10"/>
    <property type="match status" value="1"/>
</dbReference>
<dbReference type="PANTHER" id="PTHR15020">
    <property type="entry name" value="FLAVIN REDUCTASE-RELATED"/>
    <property type="match status" value="1"/>
</dbReference>
<proteinExistence type="predicted"/>
<dbReference type="InterPro" id="IPR036291">
    <property type="entry name" value="NAD(P)-bd_dom_sf"/>
</dbReference>
<dbReference type="PANTHER" id="PTHR15020:SF50">
    <property type="entry name" value="UPF0659 PROTEIN YMR090W"/>
    <property type="match status" value="1"/>
</dbReference>
<reference evidence="3" key="1">
    <citation type="submission" date="2011-01" db="EMBL/GenBank/DDBJ databases">
        <title>Complete sequence of chromosome of Acidobacterium sp. MP5ACTX9.</title>
        <authorList>
            <consortium name="US DOE Joint Genome Institute"/>
            <person name="Lucas S."/>
            <person name="Copeland A."/>
            <person name="Lapidus A."/>
            <person name="Cheng J.-F."/>
            <person name="Goodwin L."/>
            <person name="Pitluck S."/>
            <person name="Teshima H."/>
            <person name="Detter J.C."/>
            <person name="Han C."/>
            <person name="Tapia R."/>
            <person name="Land M."/>
            <person name="Hauser L."/>
            <person name="Kyrpides N."/>
            <person name="Ivanova N."/>
            <person name="Ovchinnikova G."/>
            <person name="Pagani I."/>
            <person name="Rawat S.R."/>
            <person name="Mannisto M."/>
            <person name="Haggblom M.M."/>
            <person name="Woyke T."/>
        </authorList>
    </citation>
    <scope>NUCLEOTIDE SEQUENCE [LARGE SCALE GENOMIC DNA]</scope>
    <source>
        <strain evidence="3">MP5ACTX9</strain>
    </source>
</reference>
<dbReference type="Gene3D" id="3.40.50.720">
    <property type="entry name" value="NAD(P)-binding Rossmann-like Domain"/>
    <property type="match status" value="1"/>
</dbReference>
<dbReference type="EMBL" id="CP002480">
    <property type="protein sequence ID" value="ADW69107.1"/>
    <property type="molecule type" value="Genomic_DNA"/>
</dbReference>
<evidence type="ECO:0000313" key="3">
    <source>
        <dbReference type="Proteomes" id="UP000000343"/>
    </source>
</evidence>
<organism evidence="3">
    <name type="scientific">Granulicella tundricola (strain ATCC BAA-1859 / DSM 23138 / MP5ACTX9)</name>
    <dbReference type="NCBI Taxonomy" id="1198114"/>
    <lineage>
        <taxon>Bacteria</taxon>
        <taxon>Pseudomonadati</taxon>
        <taxon>Acidobacteriota</taxon>
        <taxon>Terriglobia</taxon>
        <taxon>Terriglobales</taxon>
        <taxon>Acidobacteriaceae</taxon>
        <taxon>Granulicella</taxon>
    </lineage>
</organism>
<dbReference type="SUPFAM" id="SSF51735">
    <property type="entry name" value="NAD(P)-binding Rossmann-fold domains"/>
    <property type="match status" value="1"/>
</dbReference>
<name>E8X1U6_GRATM</name>
<accession>E8X1U6</accession>
<sequence length="209" mass="22277">MKVLVIGAGGKSGRLVVEKALAVGHEVVALVHSAESEEKHPMPAGAEVFHGDVRNPSKLEAAMAGCQGVVDAIGGTKPFLETTMERDAAKVVLEVMGKVGAKRLVVISVMGVGESRESAGWFYDHLLLPVFLRGALPDKTAMEDEVKHSDVDWVLVRPPVLKDSDETGVVRVLGQGELAESITRGDLARFLVEQLTSEEFVGRAVTVAN</sequence>
<evidence type="ECO:0000313" key="2">
    <source>
        <dbReference type="EMBL" id="ADW69107.1"/>
    </source>
</evidence>
<dbReference type="KEGG" id="acm:AciX9_2062"/>
<gene>
    <name evidence="2" type="ordered locus">AciX9_2062</name>
</gene>
<dbReference type="InterPro" id="IPR016040">
    <property type="entry name" value="NAD(P)-bd_dom"/>
</dbReference>
<evidence type="ECO:0000259" key="1">
    <source>
        <dbReference type="Pfam" id="PF13460"/>
    </source>
</evidence>
<keyword evidence="3" id="KW-1185">Reference proteome</keyword>
<dbReference type="AlphaFoldDB" id="E8X1U6"/>
<feature type="domain" description="NAD(P)-binding" evidence="1">
    <location>
        <begin position="7"/>
        <end position="197"/>
    </location>
</feature>
<dbReference type="OrthoDB" id="9785372at2"/>
<dbReference type="HOGENOM" id="CLU_025711_2_0_0"/>